<gene>
    <name evidence="1" type="ORF">V1I91_16090</name>
</gene>
<evidence type="ECO:0000313" key="1">
    <source>
        <dbReference type="EMBL" id="MEE1977603.1"/>
    </source>
</evidence>
<dbReference type="RefSeq" id="WP_272652280.1">
    <property type="nucleotide sequence ID" value="NZ_JAZDDG010000007.1"/>
</dbReference>
<keyword evidence="2" id="KW-1185">Reference proteome</keyword>
<protein>
    <submittedName>
        <fullName evidence="1">Uncharacterized protein</fullName>
    </submittedName>
</protein>
<name>A0ABU7IXE5_9FLAO</name>
<proteinExistence type="predicted"/>
<sequence length="43" mass="4910">MPYKVVEAESDDLGSEVDFGFMKKNQLEGTLLIIRQNGEHKNQ</sequence>
<comment type="caution">
    <text evidence="1">The sequence shown here is derived from an EMBL/GenBank/DDBJ whole genome shotgun (WGS) entry which is preliminary data.</text>
</comment>
<reference evidence="1 2" key="1">
    <citation type="submission" date="2024-01" db="EMBL/GenBank/DDBJ databases">
        <title>Maribacter spp. originated from different algae showed divergent polysaccharides utilization ability.</title>
        <authorList>
            <person name="Wang H."/>
            <person name="Wu Y."/>
        </authorList>
    </citation>
    <scope>NUCLEOTIDE SEQUENCE [LARGE SCALE GENOMIC DNA]</scope>
    <source>
        <strain evidence="1 2">PR1</strain>
    </source>
</reference>
<accession>A0ABU7IXE5</accession>
<dbReference type="Proteomes" id="UP001356308">
    <property type="component" value="Unassembled WGS sequence"/>
</dbReference>
<organism evidence="1 2">
    <name type="scientific">Maribacter cobaltidurans</name>
    <dbReference type="NCBI Taxonomy" id="1178778"/>
    <lineage>
        <taxon>Bacteria</taxon>
        <taxon>Pseudomonadati</taxon>
        <taxon>Bacteroidota</taxon>
        <taxon>Flavobacteriia</taxon>
        <taxon>Flavobacteriales</taxon>
        <taxon>Flavobacteriaceae</taxon>
        <taxon>Maribacter</taxon>
    </lineage>
</organism>
<evidence type="ECO:0000313" key="2">
    <source>
        <dbReference type="Proteomes" id="UP001356308"/>
    </source>
</evidence>
<dbReference type="EMBL" id="JAZDDG010000007">
    <property type="protein sequence ID" value="MEE1977603.1"/>
    <property type="molecule type" value="Genomic_DNA"/>
</dbReference>